<comment type="caution">
    <text evidence="1">The sequence shown here is derived from an EMBL/GenBank/DDBJ whole genome shotgun (WGS) entry which is preliminary data.</text>
</comment>
<sequence length="341" mass="39776">MTTEVMRLINGALANFNSAEDFLLDQETWGRFMKYHWQAREPIVINKNFTVSPEQFEQWHAQLTRCGRQHAEYDPETGKIVFTPGHNPAKKTLHAAMNQWFGELEHRLRVGNGNDFRHDLADGFYLSGPHEGYYRTTDLHLRRADQEYPTLVVEMAFTESTETLFKRAKMWLDGTEGTTQLVILLDVKEGRAPSMYSRRVRQGNRIWGLTDDDIAARFPAFWPFYHHIMYWYYHMDLPLTGHFKVDMYIWGRHMPEPDKIWGCDFPNDYRIPPAEHPGNGIGRDSMFRFNGISIPFPIDDLVREGEKGRRYVSYERAANAAVEKLRSLGLPYTGYVARGDD</sequence>
<dbReference type="AlphaFoldDB" id="V5HUI4"/>
<dbReference type="HOGENOM" id="CLU_855793_0_0_1"/>
<name>V5HUI4_BYSSN</name>
<dbReference type="InParanoid" id="V5HUI4"/>
<dbReference type="OrthoDB" id="4406347at2759"/>
<protein>
    <submittedName>
        <fullName evidence="1">Uncharacterized protein</fullName>
    </submittedName>
</protein>
<dbReference type="EMBL" id="BAUL01000052">
    <property type="protein sequence ID" value="GAD93280.1"/>
    <property type="molecule type" value="Genomic_DNA"/>
</dbReference>
<dbReference type="Proteomes" id="UP000018001">
    <property type="component" value="Unassembled WGS sequence"/>
</dbReference>
<evidence type="ECO:0000313" key="1">
    <source>
        <dbReference type="EMBL" id="GAD93280.1"/>
    </source>
</evidence>
<evidence type="ECO:0000313" key="2">
    <source>
        <dbReference type="Proteomes" id="UP000018001"/>
    </source>
</evidence>
<gene>
    <name evidence="1" type="ORF">PVAR5_1888</name>
</gene>
<keyword evidence="2" id="KW-1185">Reference proteome</keyword>
<proteinExistence type="predicted"/>
<accession>V5HUI4</accession>
<reference evidence="2" key="1">
    <citation type="journal article" date="2014" name="Genome Announc.">
        <title>Draft genome sequence of the formaldehyde-resistant fungus Byssochlamys spectabilis No. 5 (anamorph Paecilomyces variotii No. 5) (NBRC109023).</title>
        <authorList>
            <person name="Oka T."/>
            <person name="Ekino K."/>
            <person name="Fukuda K."/>
            <person name="Nomura Y."/>
        </authorList>
    </citation>
    <scope>NUCLEOTIDE SEQUENCE [LARGE SCALE GENOMIC DNA]</scope>
    <source>
        <strain evidence="2">No. 5 / NBRC 109023</strain>
    </source>
</reference>
<organism evidence="1 2">
    <name type="scientific">Byssochlamys spectabilis (strain No. 5 / NBRC 109023)</name>
    <name type="common">Paecilomyces variotii</name>
    <dbReference type="NCBI Taxonomy" id="1356009"/>
    <lineage>
        <taxon>Eukaryota</taxon>
        <taxon>Fungi</taxon>
        <taxon>Dikarya</taxon>
        <taxon>Ascomycota</taxon>
        <taxon>Pezizomycotina</taxon>
        <taxon>Eurotiomycetes</taxon>
        <taxon>Eurotiomycetidae</taxon>
        <taxon>Eurotiales</taxon>
        <taxon>Thermoascaceae</taxon>
        <taxon>Paecilomyces</taxon>
    </lineage>
</organism>